<gene>
    <name evidence="2" type="ORF">EVAR_25014_1</name>
</gene>
<evidence type="ECO:0000313" key="3">
    <source>
        <dbReference type="Proteomes" id="UP000299102"/>
    </source>
</evidence>
<accession>A0A4C1V7X9</accession>
<comment type="caution">
    <text evidence="2">The sequence shown here is derived from an EMBL/GenBank/DDBJ whole genome shotgun (WGS) entry which is preliminary data.</text>
</comment>
<dbReference type="Proteomes" id="UP000299102">
    <property type="component" value="Unassembled WGS sequence"/>
</dbReference>
<proteinExistence type="predicted"/>
<organism evidence="2 3">
    <name type="scientific">Eumeta variegata</name>
    <name type="common">Bagworm moth</name>
    <name type="synonym">Eumeta japonica</name>
    <dbReference type="NCBI Taxonomy" id="151549"/>
    <lineage>
        <taxon>Eukaryota</taxon>
        <taxon>Metazoa</taxon>
        <taxon>Ecdysozoa</taxon>
        <taxon>Arthropoda</taxon>
        <taxon>Hexapoda</taxon>
        <taxon>Insecta</taxon>
        <taxon>Pterygota</taxon>
        <taxon>Neoptera</taxon>
        <taxon>Endopterygota</taxon>
        <taxon>Lepidoptera</taxon>
        <taxon>Glossata</taxon>
        <taxon>Ditrysia</taxon>
        <taxon>Tineoidea</taxon>
        <taxon>Psychidae</taxon>
        <taxon>Oiketicinae</taxon>
        <taxon>Eumeta</taxon>
    </lineage>
</organism>
<feature type="compositionally biased region" description="Basic and acidic residues" evidence="1">
    <location>
        <begin position="64"/>
        <end position="75"/>
    </location>
</feature>
<evidence type="ECO:0000313" key="2">
    <source>
        <dbReference type="EMBL" id="GBP34412.1"/>
    </source>
</evidence>
<protein>
    <submittedName>
        <fullName evidence="2">Uncharacterized protein</fullName>
    </submittedName>
</protein>
<keyword evidence="3" id="KW-1185">Reference proteome</keyword>
<sequence length="206" mass="23143">MLRLRSATPLPAALSAATAGVSVTRAFSSLDARCSRTQKQVLNNISTRIMNDRALNGDRLSYPDQHDRNEMRQDSDVSALAERIDAFKSDPEKLRQATEFVDQLIQQARKQAELKHKEKEKTKFDNQDADVDGIRFDPDHVRIDRRVINSRQMKLGVRCPGEGLVKLLAPDLVVISRCCGDGDRLGILDTRWPGAMGLRSKLTNFI</sequence>
<dbReference type="EMBL" id="BGZK01000288">
    <property type="protein sequence ID" value="GBP34412.1"/>
    <property type="molecule type" value="Genomic_DNA"/>
</dbReference>
<name>A0A4C1V7X9_EUMVA</name>
<feature type="region of interest" description="Disordered" evidence="1">
    <location>
        <begin position="56"/>
        <end position="75"/>
    </location>
</feature>
<dbReference type="OrthoDB" id="7784285at2759"/>
<reference evidence="2 3" key="1">
    <citation type="journal article" date="2019" name="Commun. Biol.">
        <title>The bagworm genome reveals a unique fibroin gene that provides high tensile strength.</title>
        <authorList>
            <person name="Kono N."/>
            <person name="Nakamura H."/>
            <person name="Ohtoshi R."/>
            <person name="Tomita M."/>
            <person name="Numata K."/>
            <person name="Arakawa K."/>
        </authorList>
    </citation>
    <scope>NUCLEOTIDE SEQUENCE [LARGE SCALE GENOMIC DNA]</scope>
</reference>
<dbReference type="AlphaFoldDB" id="A0A4C1V7X9"/>
<evidence type="ECO:0000256" key="1">
    <source>
        <dbReference type="SAM" id="MobiDB-lite"/>
    </source>
</evidence>